<evidence type="ECO:0000313" key="2">
    <source>
        <dbReference type="Proteomes" id="UP001576784"/>
    </source>
</evidence>
<protein>
    <submittedName>
        <fullName evidence="1">Uncharacterized protein</fullName>
    </submittedName>
</protein>
<dbReference type="RefSeq" id="WP_413267604.1">
    <property type="nucleotide sequence ID" value="NZ_JBHFNR010000273.1"/>
</dbReference>
<organism evidence="1 2">
    <name type="scientific">Floridaenema flaviceps BLCC-F50</name>
    <dbReference type="NCBI Taxonomy" id="3153642"/>
    <lineage>
        <taxon>Bacteria</taxon>
        <taxon>Bacillati</taxon>
        <taxon>Cyanobacteriota</taxon>
        <taxon>Cyanophyceae</taxon>
        <taxon>Oscillatoriophycideae</taxon>
        <taxon>Aerosakkonematales</taxon>
        <taxon>Aerosakkonemataceae</taxon>
        <taxon>Floridanema</taxon>
        <taxon>Floridanema flaviceps</taxon>
    </lineage>
</organism>
<gene>
    <name evidence="1" type="ORF">ACE1CI_34220</name>
</gene>
<sequence length="53" mass="6244">MHIEYFKSDRKTRIFSEYDELNETISLNSLSLEITLADISDKVEFEVIETSEN</sequence>
<name>A0ABV4Y1Y0_9CYAN</name>
<evidence type="ECO:0000313" key="1">
    <source>
        <dbReference type="EMBL" id="MFB2897999.1"/>
    </source>
</evidence>
<proteinExistence type="predicted"/>
<accession>A0ABV4Y1Y0</accession>
<comment type="caution">
    <text evidence="1">The sequence shown here is derived from an EMBL/GenBank/DDBJ whole genome shotgun (WGS) entry which is preliminary data.</text>
</comment>
<reference evidence="1 2" key="1">
    <citation type="submission" date="2024-09" db="EMBL/GenBank/DDBJ databases">
        <title>Floridaenema gen nov. (Aerosakkonemataceae, Aerosakkonematales ord. nov., Cyanobacteria) from benthic tropical and subtropical fresh waters, with the description of four new species.</title>
        <authorList>
            <person name="Moretto J.A."/>
            <person name="Berthold D.E."/>
            <person name="Lefler F.W."/>
            <person name="Huang I.-S."/>
            <person name="Laughinghouse H. IV."/>
        </authorList>
    </citation>
    <scope>NUCLEOTIDE SEQUENCE [LARGE SCALE GENOMIC DNA]</scope>
    <source>
        <strain evidence="1 2">BLCC-F50</strain>
    </source>
</reference>
<dbReference type="Proteomes" id="UP001576784">
    <property type="component" value="Unassembled WGS sequence"/>
</dbReference>
<dbReference type="EMBL" id="JBHFNR010000273">
    <property type="protein sequence ID" value="MFB2897999.1"/>
    <property type="molecule type" value="Genomic_DNA"/>
</dbReference>
<keyword evidence="2" id="KW-1185">Reference proteome</keyword>